<dbReference type="Proteomes" id="UP001311232">
    <property type="component" value="Unassembled WGS sequence"/>
</dbReference>
<proteinExistence type="predicted"/>
<evidence type="ECO:0000313" key="2">
    <source>
        <dbReference type="Proteomes" id="UP001311232"/>
    </source>
</evidence>
<keyword evidence="2" id="KW-1185">Reference proteome</keyword>
<gene>
    <name evidence="1" type="ORF">CRENBAI_016062</name>
</gene>
<name>A0AAV9RJR2_9TELE</name>
<accession>A0AAV9RJR2</accession>
<dbReference type="AlphaFoldDB" id="A0AAV9RJR2"/>
<comment type="caution">
    <text evidence="1">The sequence shown here is derived from an EMBL/GenBank/DDBJ whole genome shotgun (WGS) entry which is preliminary data.</text>
</comment>
<organism evidence="1 2">
    <name type="scientific">Crenichthys baileyi</name>
    <name type="common">White River springfish</name>
    <dbReference type="NCBI Taxonomy" id="28760"/>
    <lineage>
        <taxon>Eukaryota</taxon>
        <taxon>Metazoa</taxon>
        <taxon>Chordata</taxon>
        <taxon>Craniata</taxon>
        <taxon>Vertebrata</taxon>
        <taxon>Euteleostomi</taxon>
        <taxon>Actinopterygii</taxon>
        <taxon>Neopterygii</taxon>
        <taxon>Teleostei</taxon>
        <taxon>Neoteleostei</taxon>
        <taxon>Acanthomorphata</taxon>
        <taxon>Ovalentaria</taxon>
        <taxon>Atherinomorphae</taxon>
        <taxon>Cyprinodontiformes</taxon>
        <taxon>Goodeidae</taxon>
        <taxon>Crenichthys</taxon>
    </lineage>
</organism>
<sequence length="148" mass="15670">MNHFFCLFQGGSGTSHLHSRFLLLLQRSLRTCCLHSLLQYASSVGTLFHNLLSFSSSAADLQGSTADLQGSTADLLDLVEGSSGFCIAIPSSTTSFLVANLLIGVSEGLLHSMAVLQSACSKCPLHGTTSRPSASTLSLLRMSYWPSA</sequence>
<evidence type="ECO:0000313" key="1">
    <source>
        <dbReference type="EMBL" id="KAK5609082.1"/>
    </source>
</evidence>
<protein>
    <submittedName>
        <fullName evidence="1">Uncharacterized protein</fullName>
    </submittedName>
</protein>
<dbReference type="EMBL" id="JAHHUM010001764">
    <property type="protein sequence ID" value="KAK5609082.1"/>
    <property type="molecule type" value="Genomic_DNA"/>
</dbReference>
<reference evidence="1 2" key="1">
    <citation type="submission" date="2021-06" db="EMBL/GenBank/DDBJ databases">
        <authorList>
            <person name="Palmer J.M."/>
        </authorList>
    </citation>
    <scope>NUCLEOTIDE SEQUENCE [LARGE SCALE GENOMIC DNA]</scope>
    <source>
        <strain evidence="1 2">MEX-2019</strain>
        <tissue evidence="1">Muscle</tissue>
    </source>
</reference>